<organism evidence="1 2">
    <name type="scientific">Spizellomyces punctatus (strain DAOM BR117)</name>
    <dbReference type="NCBI Taxonomy" id="645134"/>
    <lineage>
        <taxon>Eukaryota</taxon>
        <taxon>Fungi</taxon>
        <taxon>Fungi incertae sedis</taxon>
        <taxon>Chytridiomycota</taxon>
        <taxon>Chytridiomycota incertae sedis</taxon>
        <taxon>Chytridiomycetes</taxon>
        <taxon>Spizellomycetales</taxon>
        <taxon>Spizellomycetaceae</taxon>
        <taxon>Spizellomyces</taxon>
    </lineage>
</organism>
<reference evidence="1 2" key="1">
    <citation type="submission" date="2009-08" db="EMBL/GenBank/DDBJ databases">
        <title>The Genome Sequence of Spizellomyces punctatus strain DAOM BR117.</title>
        <authorList>
            <consortium name="The Broad Institute Genome Sequencing Platform"/>
            <person name="Russ C."/>
            <person name="Cuomo C."/>
            <person name="Shea T."/>
            <person name="Young S.K."/>
            <person name="Zeng Q."/>
            <person name="Koehrsen M."/>
            <person name="Haas B."/>
            <person name="Borodovsky M."/>
            <person name="Guigo R."/>
            <person name="Alvarado L."/>
            <person name="Berlin A."/>
            <person name="Bochicchio J."/>
            <person name="Borenstein D."/>
            <person name="Chapman S."/>
            <person name="Chen Z."/>
            <person name="Engels R."/>
            <person name="Freedman E."/>
            <person name="Gellesch M."/>
            <person name="Goldberg J."/>
            <person name="Griggs A."/>
            <person name="Gujja S."/>
            <person name="Heiman D."/>
            <person name="Hepburn T."/>
            <person name="Howarth C."/>
            <person name="Jen D."/>
            <person name="Larson L."/>
            <person name="Lewis B."/>
            <person name="Mehta T."/>
            <person name="Park D."/>
            <person name="Pearson M."/>
            <person name="Roberts A."/>
            <person name="Saif S."/>
            <person name="Shenoy N."/>
            <person name="Sisk P."/>
            <person name="Stolte C."/>
            <person name="Sykes S."/>
            <person name="Thomson T."/>
            <person name="Walk T."/>
            <person name="White J."/>
            <person name="Yandava C."/>
            <person name="Burger G."/>
            <person name="Gray M.W."/>
            <person name="Holland P.W.H."/>
            <person name="King N."/>
            <person name="Lang F.B.F."/>
            <person name="Roger A.J."/>
            <person name="Ruiz-Trillo I."/>
            <person name="Lander E."/>
            <person name="Nusbaum C."/>
        </authorList>
    </citation>
    <scope>NUCLEOTIDE SEQUENCE [LARGE SCALE GENOMIC DNA]</scope>
    <source>
        <strain evidence="1 2">DAOM BR117</strain>
    </source>
</reference>
<dbReference type="AlphaFoldDB" id="A0A0L0H480"/>
<accession>A0A0L0H480</accession>
<dbReference type="OrthoDB" id="2122527at2759"/>
<protein>
    <submittedName>
        <fullName evidence="1">Uncharacterized protein</fullName>
    </submittedName>
</protein>
<dbReference type="InParanoid" id="A0A0L0H480"/>
<dbReference type="EMBL" id="KQ257472">
    <property type="protein sequence ID" value="KNC96007.1"/>
    <property type="molecule type" value="Genomic_DNA"/>
</dbReference>
<sequence length="105" mass="12068">MISRLTSLWRTTPSRLTTSVTTFNTTTSSFISRLTLTQQIRGSKHPSYGGKKLPGYLIPRQAEKTSHLKQKLKMKWFRLKIGKGGQRPGRPRYGRDDFILSKMNL</sequence>
<keyword evidence="2" id="KW-1185">Reference proteome</keyword>
<evidence type="ECO:0000313" key="2">
    <source>
        <dbReference type="Proteomes" id="UP000053201"/>
    </source>
</evidence>
<dbReference type="GeneID" id="27692685"/>
<proteinExistence type="predicted"/>
<evidence type="ECO:0000313" key="1">
    <source>
        <dbReference type="EMBL" id="KNC96007.1"/>
    </source>
</evidence>
<gene>
    <name evidence="1" type="ORF">SPPG_09560</name>
</gene>
<dbReference type="RefSeq" id="XP_016604047.1">
    <property type="nucleotide sequence ID" value="XM_016757736.1"/>
</dbReference>
<dbReference type="VEuPathDB" id="FungiDB:SPPG_09560"/>
<dbReference type="Proteomes" id="UP000053201">
    <property type="component" value="Unassembled WGS sequence"/>
</dbReference>
<name>A0A0L0H480_SPIPD</name>